<reference evidence="1 2" key="1">
    <citation type="journal article" date="2019" name="Nat. Ecol. Evol.">
        <title>Megaphylogeny resolves global patterns of mushroom evolution.</title>
        <authorList>
            <person name="Varga T."/>
            <person name="Krizsan K."/>
            <person name="Foldi C."/>
            <person name="Dima B."/>
            <person name="Sanchez-Garcia M."/>
            <person name="Sanchez-Ramirez S."/>
            <person name="Szollosi G.J."/>
            <person name="Szarkandi J.G."/>
            <person name="Papp V."/>
            <person name="Albert L."/>
            <person name="Andreopoulos W."/>
            <person name="Angelini C."/>
            <person name="Antonin V."/>
            <person name="Barry K.W."/>
            <person name="Bougher N.L."/>
            <person name="Buchanan P."/>
            <person name="Buyck B."/>
            <person name="Bense V."/>
            <person name="Catcheside P."/>
            <person name="Chovatia M."/>
            <person name="Cooper J."/>
            <person name="Damon W."/>
            <person name="Desjardin D."/>
            <person name="Finy P."/>
            <person name="Geml J."/>
            <person name="Haridas S."/>
            <person name="Hughes K."/>
            <person name="Justo A."/>
            <person name="Karasinski D."/>
            <person name="Kautmanova I."/>
            <person name="Kiss B."/>
            <person name="Kocsube S."/>
            <person name="Kotiranta H."/>
            <person name="LaButti K.M."/>
            <person name="Lechner B.E."/>
            <person name="Liimatainen K."/>
            <person name="Lipzen A."/>
            <person name="Lukacs Z."/>
            <person name="Mihaltcheva S."/>
            <person name="Morgado L.N."/>
            <person name="Niskanen T."/>
            <person name="Noordeloos M.E."/>
            <person name="Ohm R.A."/>
            <person name="Ortiz-Santana B."/>
            <person name="Ovrebo C."/>
            <person name="Racz N."/>
            <person name="Riley R."/>
            <person name="Savchenko A."/>
            <person name="Shiryaev A."/>
            <person name="Soop K."/>
            <person name="Spirin V."/>
            <person name="Szebenyi C."/>
            <person name="Tomsovsky M."/>
            <person name="Tulloss R.E."/>
            <person name="Uehling J."/>
            <person name="Grigoriev I.V."/>
            <person name="Vagvolgyi C."/>
            <person name="Papp T."/>
            <person name="Martin F.M."/>
            <person name="Miettinen O."/>
            <person name="Hibbett D.S."/>
            <person name="Nagy L.G."/>
        </authorList>
    </citation>
    <scope>NUCLEOTIDE SEQUENCE [LARGE SCALE GENOMIC DNA]</scope>
    <source>
        <strain evidence="1 2">NL-1719</strain>
    </source>
</reference>
<accession>A0ACD3B986</accession>
<dbReference type="EMBL" id="ML208268">
    <property type="protein sequence ID" value="TFK74406.1"/>
    <property type="molecule type" value="Genomic_DNA"/>
</dbReference>
<protein>
    <submittedName>
        <fullName evidence="1">Uncharacterized protein</fullName>
    </submittedName>
</protein>
<evidence type="ECO:0000313" key="2">
    <source>
        <dbReference type="Proteomes" id="UP000308600"/>
    </source>
</evidence>
<name>A0ACD3B986_9AGAR</name>
<keyword evidence="2" id="KW-1185">Reference proteome</keyword>
<evidence type="ECO:0000313" key="1">
    <source>
        <dbReference type="EMBL" id="TFK74406.1"/>
    </source>
</evidence>
<organism evidence="1 2">
    <name type="scientific">Pluteus cervinus</name>
    <dbReference type="NCBI Taxonomy" id="181527"/>
    <lineage>
        <taxon>Eukaryota</taxon>
        <taxon>Fungi</taxon>
        <taxon>Dikarya</taxon>
        <taxon>Basidiomycota</taxon>
        <taxon>Agaricomycotina</taxon>
        <taxon>Agaricomycetes</taxon>
        <taxon>Agaricomycetidae</taxon>
        <taxon>Agaricales</taxon>
        <taxon>Pluteineae</taxon>
        <taxon>Pluteaceae</taxon>
        <taxon>Pluteus</taxon>
    </lineage>
</organism>
<gene>
    <name evidence="1" type="ORF">BDN72DRAFT_52185</name>
</gene>
<dbReference type="Proteomes" id="UP000308600">
    <property type="component" value="Unassembled WGS sequence"/>
</dbReference>
<sequence>MVFLCHQPLFACLLVLFPRFVSLFSFSLPLLSSLSSCIKYRRTPAHMHCFYYPLSGILTCSSITPLVWYSLLHLTHFSLPIHDARS</sequence>
<proteinExistence type="predicted"/>